<dbReference type="GeneID" id="60336870"/>
<gene>
    <name evidence="1" type="primary">23</name>
    <name evidence="1" type="ORF">SEA_PURKY_23</name>
</gene>
<sequence>MLTTGGIQLSNPTNAEGYEFAFHFSVKGVKLADPGDADTWYPNIQYGLRGAGDEPPPLIVQAYLMNAALNPDPESVRFSILYTEPVTWTEVSPEEVDALPGSVEGYSFAIMGDSADENGAQFRLGLVGDGAYGLEVSLFTLPIYLDSQDEEGAQLRNVMLAHAPRINWWAWEMDA</sequence>
<protein>
    <submittedName>
        <fullName evidence="1">Uncharacterized protein</fullName>
    </submittedName>
</protein>
<keyword evidence="2" id="KW-1185">Reference proteome</keyword>
<name>A0A514TWQ1_9CAUD</name>
<reference evidence="1 2" key="1">
    <citation type="submission" date="2019-06" db="EMBL/GenBank/DDBJ databases">
        <authorList>
            <person name="English H.B."/>
            <person name="Hanline L.C."/>
            <person name="Salsman M.A."/>
            <person name="Wilgus G.V."/>
            <person name="Purks T."/>
            <person name="Korey C.A."/>
            <person name="Delesalle V.A."/>
            <person name="Garlena R.A."/>
            <person name="Russell D.A."/>
            <person name="Pope W.H."/>
            <person name="Jacobs-Sera D."/>
            <person name="Hatfull G.F."/>
        </authorList>
    </citation>
    <scope>NUCLEOTIDE SEQUENCE [LARGE SCALE GENOMIC DNA]</scope>
</reference>
<dbReference type="EMBL" id="MN096355">
    <property type="protein sequence ID" value="QDK01129.1"/>
    <property type="molecule type" value="Genomic_DNA"/>
</dbReference>
<proteinExistence type="predicted"/>
<dbReference type="Proteomes" id="UP000320930">
    <property type="component" value="Segment"/>
</dbReference>
<evidence type="ECO:0000313" key="1">
    <source>
        <dbReference type="EMBL" id="QDK01129.1"/>
    </source>
</evidence>
<dbReference type="RefSeq" id="YP_009965146.1">
    <property type="nucleotide sequence ID" value="NC_051739.1"/>
</dbReference>
<dbReference type="KEGG" id="vg:60336870"/>
<evidence type="ECO:0000313" key="2">
    <source>
        <dbReference type="Proteomes" id="UP000320930"/>
    </source>
</evidence>
<organism evidence="1 2">
    <name type="scientific">Mycobacterium phage Purky</name>
    <dbReference type="NCBI Taxonomy" id="2593351"/>
    <lineage>
        <taxon>Viruses</taxon>
        <taxon>Duplodnaviria</taxon>
        <taxon>Heunggongvirae</taxon>
        <taxon>Uroviricota</taxon>
        <taxon>Caudoviricetes</taxon>
        <taxon>Pclasvirinae</taxon>
        <taxon>Purkyvirus</taxon>
        <taxon>Purkyvirus purky</taxon>
    </lineage>
</organism>
<accession>A0A514TWQ1</accession>